<evidence type="ECO:0000313" key="1">
    <source>
        <dbReference type="EMBL" id="KDM91059.1"/>
    </source>
</evidence>
<accession>A0A066RL37</accession>
<dbReference type="InterPro" id="IPR036086">
    <property type="entry name" value="ParB/Sulfiredoxin_sf"/>
</dbReference>
<reference evidence="1 2" key="1">
    <citation type="submission" date="2014-04" db="EMBL/GenBank/DDBJ databases">
        <title>Draft genome sequence of Photobacterium halotolerans S2753: a solonamide, ngercheumicin and holomycin producer.</title>
        <authorList>
            <person name="Machado H.R."/>
            <person name="Gram L."/>
        </authorList>
    </citation>
    <scope>NUCLEOTIDE SEQUENCE [LARGE SCALE GENOMIC DNA]</scope>
    <source>
        <strain evidence="1 2">S2753</strain>
    </source>
</reference>
<dbReference type="EMBL" id="JMIB01000027">
    <property type="protein sequence ID" value="KDM91059.1"/>
    <property type="molecule type" value="Genomic_DNA"/>
</dbReference>
<sequence length="352" mass="40195">MTHQLSAITKSISAREQKSDEDVKALTLPTKESELLHEIDTLSKRMIGGVEVKVTKILIRAADIESKVQVHKLNMRIQSFLKRRNVDDLIADIEENSGVINEPVLCYFDGASYHAIDGSRRRMAALKGQFDLPLEYFTVDLPYKVIKAHINSTNTSKDFSDFEKIISARNEYRDLLHANAEDESVKSKDLMVDVLESNGFSSSNASISRMKKIFDYMHEEYFEFARVNQISQDSIRKLSEFIAKFSKIDSDAFSKENLIRVFKSVFDELEVEYDGEYSGAEMLSMFRKKMSPQGDNPKAQAMLSSTSTLIENEDFKIELIESAKGWGVKGNGKLSKTFKEEFQQLLNKHYQD</sequence>
<proteinExistence type="predicted"/>
<dbReference type="RefSeq" id="WP_036754141.1">
    <property type="nucleotide sequence ID" value="NZ_JAGSGC010000004.1"/>
</dbReference>
<evidence type="ECO:0000313" key="2">
    <source>
        <dbReference type="Proteomes" id="UP000027192"/>
    </source>
</evidence>
<name>A0A066RL37_9GAMM</name>
<dbReference type="Proteomes" id="UP000027192">
    <property type="component" value="Unassembled WGS sequence"/>
</dbReference>
<evidence type="ECO:0008006" key="3">
    <source>
        <dbReference type="Google" id="ProtNLM"/>
    </source>
</evidence>
<organism evidence="1 2">
    <name type="scientific">Photobacterium galatheae</name>
    <dbReference type="NCBI Taxonomy" id="1654360"/>
    <lineage>
        <taxon>Bacteria</taxon>
        <taxon>Pseudomonadati</taxon>
        <taxon>Pseudomonadota</taxon>
        <taxon>Gammaproteobacteria</taxon>
        <taxon>Vibrionales</taxon>
        <taxon>Vibrionaceae</taxon>
        <taxon>Photobacterium</taxon>
    </lineage>
</organism>
<dbReference type="CDD" id="cd16394">
    <property type="entry name" value="sopB_N"/>
    <property type="match status" value="1"/>
</dbReference>
<dbReference type="AlphaFoldDB" id="A0A066RL37"/>
<protein>
    <recommendedName>
        <fullName evidence="3">ParB/Sulfiredoxin domain-containing protein</fullName>
    </recommendedName>
</protein>
<comment type="caution">
    <text evidence="1">The sequence shown here is derived from an EMBL/GenBank/DDBJ whole genome shotgun (WGS) entry which is preliminary data.</text>
</comment>
<dbReference type="SUPFAM" id="SSF110849">
    <property type="entry name" value="ParB/Sulfiredoxin"/>
    <property type="match status" value="1"/>
</dbReference>
<dbReference type="OrthoDB" id="5719994at2"/>
<gene>
    <name evidence="1" type="ORF">EA58_15065</name>
</gene>
<keyword evidence="2" id="KW-1185">Reference proteome</keyword>